<evidence type="ECO:0000256" key="3">
    <source>
        <dbReference type="ARBA" id="ARBA00022989"/>
    </source>
</evidence>
<dbReference type="GO" id="GO:0016020">
    <property type="term" value="C:membrane"/>
    <property type="evidence" value="ECO:0007669"/>
    <property type="project" value="UniProtKB-SubCell"/>
</dbReference>
<dbReference type="PANTHER" id="PTHR42829:SF1">
    <property type="entry name" value="INORGANIC CARBON TRANSPORTER SUBUNIT DABB-RELATED"/>
    <property type="match status" value="1"/>
</dbReference>
<dbReference type="InterPro" id="IPR001516">
    <property type="entry name" value="Proton_antipo_N"/>
</dbReference>
<evidence type="ECO:0000256" key="5">
    <source>
        <dbReference type="RuleBase" id="RU000320"/>
    </source>
</evidence>
<keyword evidence="2 5" id="KW-0812">Transmembrane</keyword>
<protein>
    <submittedName>
        <fullName evidence="8">Oxidoreductase</fullName>
    </submittedName>
</protein>
<gene>
    <name evidence="8" type="ORF">C4900_08575</name>
</gene>
<dbReference type="AlphaFoldDB" id="A0A1C2FZQ8"/>
<dbReference type="Pfam" id="PF00662">
    <property type="entry name" value="Proton_antipo_N"/>
    <property type="match status" value="1"/>
</dbReference>
<keyword evidence="9" id="KW-1185">Reference proteome</keyword>
<evidence type="ECO:0000313" key="9">
    <source>
        <dbReference type="Proteomes" id="UP000253250"/>
    </source>
</evidence>
<dbReference type="InterPro" id="IPR001750">
    <property type="entry name" value="ND/Mrp_TM"/>
</dbReference>
<organism evidence="8 9">
    <name type="scientific">Acidiferrobacter thiooxydans</name>
    <dbReference type="NCBI Taxonomy" id="163359"/>
    <lineage>
        <taxon>Bacteria</taxon>
        <taxon>Pseudomonadati</taxon>
        <taxon>Pseudomonadota</taxon>
        <taxon>Gammaproteobacteria</taxon>
        <taxon>Acidiferrobacterales</taxon>
        <taxon>Acidiferrobacteraceae</taxon>
        <taxon>Acidiferrobacter</taxon>
    </lineage>
</organism>
<dbReference type="RefSeq" id="WP_065971487.1">
    <property type="nucleotide sequence ID" value="NZ_CP080624.1"/>
</dbReference>
<dbReference type="STRING" id="163359.A9R16_15280"/>
<feature type="domain" description="NADH-Ubiquinone oxidoreductase (complex I) chain 5 N-terminal" evidence="7">
    <location>
        <begin position="71"/>
        <end position="110"/>
    </location>
</feature>
<evidence type="ECO:0000256" key="1">
    <source>
        <dbReference type="ARBA" id="ARBA00004127"/>
    </source>
</evidence>
<dbReference type="Pfam" id="PF00361">
    <property type="entry name" value="Proton_antipo_M"/>
    <property type="match status" value="1"/>
</dbReference>
<comment type="caution">
    <text evidence="8">The sequence shown here is derived from an EMBL/GenBank/DDBJ whole genome shotgun (WGS) entry which is preliminary data.</text>
</comment>
<feature type="domain" description="NADH:quinone oxidoreductase/Mrp antiporter transmembrane" evidence="6">
    <location>
        <begin position="126"/>
        <end position="352"/>
    </location>
</feature>
<evidence type="ECO:0000259" key="6">
    <source>
        <dbReference type="Pfam" id="PF00361"/>
    </source>
</evidence>
<dbReference type="EMBL" id="PSYR01000002">
    <property type="protein sequence ID" value="RCN55942.1"/>
    <property type="molecule type" value="Genomic_DNA"/>
</dbReference>
<sequence>MATGSLGVWVPVLPVVSALMILAFLRDTRRLAARVSVSILTLTLALALTLLVHYLVTGGVAIIDSQGVFGSLWLDPLSLVLWTFVSGISLIVHIYSVRYMAEEPGYARFFALLDLMTGVILVMVSAANLLTLLVAWFLVGVVLYFLLGHDHRRPAAGRYAFWTQITYRFGDLPLWFAALILVHCYHSVSLPVIFARIQRAPHMQLWGMPVPELAGFLLALAAFARSAQFPLHVWLPYTMDGPTPVSALMHAGIVNAGGFLFNRFAPLFEHAGWALHWAFGMGLMTALIGSGLMLLQNDIKRSLGYSTMGQMGFMVMECGLGAFPLAVFHLIAHGFFKASLFLGAGDVIGDARAHDGVPPDPIYTSVVERRPARPSRLPWLVAASLTVLVPVVVLSLSHFFVAEHLFYEQGVVVLLFFGWVTGAQALFAAHKMSQQDPWRLMLGILASFVVVVIGYTLISHYFGRLLYPDEHESLMLYRAASIHRLSFDALVMLLAAVFVGGWALTFFAESFEVGRRLGGRGRGIYLGVYALLSRELYVADIYERLGQVVVQWSRRLNVWLRWC</sequence>
<evidence type="ECO:0000256" key="4">
    <source>
        <dbReference type="ARBA" id="ARBA00023136"/>
    </source>
</evidence>
<keyword evidence="3" id="KW-1133">Transmembrane helix</keyword>
<reference evidence="8 9" key="1">
    <citation type="submission" date="2018-02" db="EMBL/GenBank/DDBJ databases">
        <title>Insights into the biology of acidophilic members of the Acidiferrobacteraceae family derived from comparative genomic analyses.</title>
        <authorList>
            <person name="Issotta F."/>
            <person name="Thyssen C."/>
            <person name="Mena C."/>
            <person name="Moya A."/>
            <person name="Bellenberg S."/>
            <person name="Sproer C."/>
            <person name="Covarrubias P.C."/>
            <person name="Sand W."/>
            <person name="Quatrini R."/>
            <person name="Vera M."/>
        </authorList>
    </citation>
    <scope>NUCLEOTIDE SEQUENCE [LARGE SCALE GENOMIC DNA]</scope>
    <source>
        <strain evidence="9">m-1</strain>
    </source>
</reference>
<dbReference type="GO" id="GO:0015990">
    <property type="term" value="P:electron transport coupled proton transport"/>
    <property type="evidence" value="ECO:0007669"/>
    <property type="project" value="TreeGrafter"/>
</dbReference>
<evidence type="ECO:0000313" key="8">
    <source>
        <dbReference type="EMBL" id="RCN55942.1"/>
    </source>
</evidence>
<accession>A0A1C2FZQ8</accession>
<dbReference type="GO" id="GO:0008137">
    <property type="term" value="F:NADH dehydrogenase (ubiquinone) activity"/>
    <property type="evidence" value="ECO:0007669"/>
    <property type="project" value="InterPro"/>
</dbReference>
<keyword evidence="4" id="KW-0472">Membrane</keyword>
<dbReference type="GO" id="GO:0042773">
    <property type="term" value="P:ATP synthesis coupled electron transport"/>
    <property type="evidence" value="ECO:0007669"/>
    <property type="project" value="InterPro"/>
</dbReference>
<dbReference type="Proteomes" id="UP000253250">
    <property type="component" value="Unassembled WGS sequence"/>
</dbReference>
<name>A0A1C2FZQ8_9GAMM</name>
<dbReference type="PRINTS" id="PR01434">
    <property type="entry name" value="NADHDHGNASE5"/>
</dbReference>
<evidence type="ECO:0000256" key="2">
    <source>
        <dbReference type="ARBA" id="ARBA00022692"/>
    </source>
</evidence>
<dbReference type="OrthoDB" id="9811798at2"/>
<comment type="subcellular location">
    <subcellularLocation>
        <location evidence="1">Endomembrane system</location>
        <topology evidence="1">Multi-pass membrane protein</topology>
    </subcellularLocation>
    <subcellularLocation>
        <location evidence="5">Membrane</location>
        <topology evidence="5">Multi-pass membrane protein</topology>
    </subcellularLocation>
</comment>
<dbReference type="PANTHER" id="PTHR42829">
    <property type="entry name" value="NADH-UBIQUINONE OXIDOREDUCTASE CHAIN 5"/>
    <property type="match status" value="1"/>
</dbReference>
<dbReference type="GO" id="GO:0012505">
    <property type="term" value="C:endomembrane system"/>
    <property type="evidence" value="ECO:0007669"/>
    <property type="project" value="UniProtKB-SubCell"/>
</dbReference>
<dbReference type="InterPro" id="IPR003945">
    <property type="entry name" value="NU5C-like"/>
</dbReference>
<evidence type="ECO:0000259" key="7">
    <source>
        <dbReference type="Pfam" id="PF00662"/>
    </source>
</evidence>
<proteinExistence type="predicted"/>
<dbReference type="GO" id="GO:0003954">
    <property type="term" value="F:NADH dehydrogenase activity"/>
    <property type="evidence" value="ECO:0007669"/>
    <property type="project" value="TreeGrafter"/>
</dbReference>